<feature type="region of interest" description="Disordered" evidence="1">
    <location>
        <begin position="424"/>
        <end position="471"/>
    </location>
</feature>
<feature type="compositionally biased region" description="Polar residues" evidence="1">
    <location>
        <begin position="1"/>
        <end position="20"/>
    </location>
</feature>
<evidence type="ECO:0000256" key="1">
    <source>
        <dbReference type="SAM" id="MobiDB-lite"/>
    </source>
</evidence>
<feature type="region of interest" description="Disordered" evidence="1">
    <location>
        <begin position="74"/>
        <end position="112"/>
    </location>
</feature>
<evidence type="ECO:0000256" key="2">
    <source>
        <dbReference type="SAM" id="Phobius"/>
    </source>
</evidence>
<dbReference type="Pfam" id="PF10104">
    <property type="entry name" value="Brr6_like_C_C"/>
    <property type="match status" value="1"/>
</dbReference>
<dbReference type="OrthoDB" id="5961at2759"/>
<name>A0A167FNZ3_9ASCO</name>
<feature type="region of interest" description="Disordered" evidence="1">
    <location>
        <begin position="1"/>
        <end position="23"/>
    </location>
</feature>
<dbReference type="PANTHER" id="PTHR28136">
    <property type="entry name" value="NUCLEUS EXPORT PROTEIN BRR6"/>
    <property type="match status" value="1"/>
</dbReference>
<reference evidence="4 5" key="1">
    <citation type="submission" date="2016-02" db="EMBL/GenBank/DDBJ databases">
        <title>Complete genome sequence and transcriptome regulation of the pentose utilising yeast Sugiyamaella lignohabitans.</title>
        <authorList>
            <person name="Bellasio M."/>
            <person name="Peymann A."/>
            <person name="Valli M."/>
            <person name="Sipitzky M."/>
            <person name="Graf A."/>
            <person name="Sauer M."/>
            <person name="Marx H."/>
            <person name="Mattanovich D."/>
        </authorList>
    </citation>
    <scope>NUCLEOTIDE SEQUENCE [LARGE SCALE GENOMIC DNA]</scope>
    <source>
        <strain evidence="4 5">CBS 10342</strain>
    </source>
</reference>
<sequence>MDHSLSFHNNLDVSPNNSISDSKDKVQLNSMDFMQHHSVCQGTTDEDSSITSEISGYFSGPLSIRQDTQLSPLQISPSKQQDKSSKQPATSLAVSKSRVPTIHFNPGPRNFLNSRPVVSSPLKNTINPSGHTIPALDKALADVNLNTLDNRPLARVKSKTMTGTGTPEMRSPRKGSRSAMVPRSALRMESSSRSNYAKLLLKSRPSSNSSMSMLDYDDSPLLHRGTTPRYTSTPEPEWKDIDDNEHSDEDISLFSGDANHSSKKGTNKESSIMLNPQLPIILSSYLQLLFNLAMMGLLVYSIWIFLSTVRHDVDQKVEEYSADILAEMAICSKEYIRNNCMPGRRVPALEKTCNNWEKCMNQDPALIGRARVSAETFGEIINSFLNPIGLKSMAFLVTAFAGSFIIVNYVFSYKPHSYRFNKQRKRRAHSESRTHSAPQQPIVLYAPSTPGPHIPGSSRKTPYASARRRRL</sequence>
<dbReference type="GeneID" id="30035144"/>
<keyword evidence="2" id="KW-1133">Transmembrane helix</keyword>
<gene>
    <name evidence="4" type="primary">BRR6</name>
    <name evidence="4" type="ORF">AWJ20_3153</name>
</gene>
<dbReference type="GO" id="GO:0031965">
    <property type="term" value="C:nuclear membrane"/>
    <property type="evidence" value="ECO:0007669"/>
    <property type="project" value="InterPro"/>
</dbReference>
<protein>
    <submittedName>
        <fullName evidence="4">Brr6p</fullName>
    </submittedName>
</protein>
<feature type="region of interest" description="Disordered" evidence="1">
    <location>
        <begin position="157"/>
        <end position="192"/>
    </location>
</feature>
<dbReference type="EMBL" id="CP014503">
    <property type="protein sequence ID" value="ANB15525.1"/>
    <property type="molecule type" value="Genomic_DNA"/>
</dbReference>
<dbReference type="SMART" id="SM01042">
    <property type="entry name" value="Brr6_like_C_C"/>
    <property type="match status" value="1"/>
</dbReference>
<keyword evidence="2" id="KW-0812">Transmembrane</keyword>
<dbReference type="GO" id="GO:0055088">
    <property type="term" value="P:lipid homeostasis"/>
    <property type="evidence" value="ECO:0007669"/>
    <property type="project" value="InterPro"/>
</dbReference>
<proteinExistence type="predicted"/>
<feature type="domain" description="Brl1/Brr6" evidence="3">
    <location>
        <begin position="282"/>
        <end position="419"/>
    </location>
</feature>
<dbReference type="AlphaFoldDB" id="A0A167FNZ3"/>
<dbReference type="GO" id="GO:0006998">
    <property type="term" value="P:nuclear envelope organization"/>
    <property type="evidence" value="ECO:0007669"/>
    <property type="project" value="InterPro"/>
</dbReference>
<dbReference type="KEGG" id="slb:AWJ20_3153"/>
<dbReference type="PANTHER" id="PTHR28136:SF1">
    <property type="entry name" value="NUCLEUS EXPORT PROTEIN BRL1"/>
    <property type="match status" value="1"/>
</dbReference>
<evidence type="ECO:0000259" key="3">
    <source>
        <dbReference type="SMART" id="SM01042"/>
    </source>
</evidence>
<keyword evidence="2" id="KW-0472">Membrane</keyword>
<accession>A0A167FNZ3</accession>
<evidence type="ECO:0000313" key="5">
    <source>
        <dbReference type="Proteomes" id="UP000189580"/>
    </source>
</evidence>
<feature type="transmembrane region" description="Helical" evidence="2">
    <location>
        <begin position="393"/>
        <end position="411"/>
    </location>
</feature>
<feature type="compositionally biased region" description="Acidic residues" evidence="1">
    <location>
        <begin position="242"/>
        <end position="251"/>
    </location>
</feature>
<evidence type="ECO:0000313" key="4">
    <source>
        <dbReference type="EMBL" id="ANB15525.1"/>
    </source>
</evidence>
<dbReference type="RefSeq" id="XP_018738002.1">
    <property type="nucleotide sequence ID" value="XM_018880155.1"/>
</dbReference>
<dbReference type="InterPro" id="IPR040202">
    <property type="entry name" value="Brl1/Brr6"/>
</dbReference>
<keyword evidence="5" id="KW-1185">Reference proteome</keyword>
<feature type="transmembrane region" description="Helical" evidence="2">
    <location>
        <begin position="285"/>
        <end position="306"/>
    </location>
</feature>
<dbReference type="Proteomes" id="UP000189580">
    <property type="component" value="Chromosome b"/>
</dbReference>
<dbReference type="InterPro" id="IPR018767">
    <property type="entry name" value="Brl1/Brr6_dom"/>
</dbReference>
<organism evidence="4 5">
    <name type="scientific">Sugiyamaella lignohabitans</name>
    <dbReference type="NCBI Taxonomy" id="796027"/>
    <lineage>
        <taxon>Eukaryota</taxon>
        <taxon>Fungi</taxon>
        <taxon>Dikarya</taxon>
        <taxon>Ascomycota</taxon>
        <taxon>Saccharomycotina</taxon>
        <taxon>Dipodascomycetes</taxon>
        <taxon>Dipodascales</taxon>
        <taxon>Trichomonascaceae</taxon>
        <taxon>Sugiyamaella</taxon>
    </lineage>
</organism>
<feature type="region of interest" description="Disordered" evidence="1">
    <location>
        <begin position="206"/>
        <end position="269"/>
    </location>
</feature>